<evidence type="ECO:0000313" key="2">
    <source>
        <dbReference type="Proteomes" id="UP001634394"/>
    </source>
</evidence>
<name>A0ABD3X2P1_SINWO</name>
<feature type="non-terminal residue" evidence="1">
    <location>
        <position position="1"/>
    </location>
</feature>
<dbReference type="EMBL" id="JBJQND010000004">
    <property type="protein sequence ID" value="KAL3880499.1"/>
    <property type="molecule type" value="Genomic_DNA"/>
</dbReference>
<organism evidence="1 2">
    <name type="scientific">Sinanodonta woodiana</name>
    <name type="common">Chinese pond mussel</name>
    <name type="synonym">Anodonta woodiana</name>
    <dbReference type="NCBI Taxonomy" id="1069815"/>
    <lineage>
        <taxon>Eukaryota</taxon>
        <taxon>Metazoa</taxon>
        <taxon>Spiralia</taxon>
        <taxon>Lophotrochozoa</taxon>
        <taxon>Mollusca</taxon>
        <taxon>Bivalvia</taxon>
        <taxon>Autobranchia</taxon>
        <taxon>Heteroconchia</taxon>
        <taxon>Palaeoheterodonta</taxon>
        <taxon>Unionida</taxon>
        <taxon>Unionoidea</taxon>
        <taxon>Unionidae</taxon>
        <taxon>Unioninae</taxon>
        <taxon>Sinanodonta</taxon>
    </lineage>
</organism>
<proteinExistence type="predicted"/>
<comment type="caution">
    <text evidence="1">The sequence shown here is derived from an EMBL/GenBank/DDBJ whole genome shotgun (WGS) entry which is preliminary data.</text>
</comment>
<gene>
    <name evidence="1" type="ORF">ACJMK2_032733</name>
</gene>
<reference evidence="1 2" key="1">
    <citation type="submission" date="2024-11" db="EMBL/GenBank/DDBJ databases">
        <title>Chromosome-level genome assembly of the freshwater bivalve Anodonta woodiana.</title>
        <authorList>
            <person name="Chen X."/>
        </authorList>
    </citation>
    <scope>NUCLEOTIDE SEQUENCE [LARGE SCALE GENOMIC DNA]</scope>
    <source>
        <strain evidence="1">MN2024</strain>
        <tissue evidence="1">Gills</tissue>
    </source>
</reference>
<dbReference type="Proteomes" id="UP001634394">
    <property type="component" value="Unassembled WGS sequence"/>
</dbReference>
<dbReference type="AlphaFoldDB" id="A0ABD3X2P1"/>
<sequence>VKATAISVERLNNEGNVVAADASAPNARYKMRLEQTFETGSTPIKAKDGIFTMMFPLADYLCGQTLTLNIEYVIVGKIYKSEISRTKAIFLTPR</sequence>
<keyword evidence="2" id="KW-1185">Reference proteome</keyword>
<accession>A0ABD3X2P1</accession>
<protein>
    <submittedName>
        <fullName evidence="1">Uncharacterized protein</fullName>
    </submittedName>
</protein>
<evidence type="ECO:0000313" key="1">
    <source>
        <dbReference type="EMBL" id="KAL3880499.1"/>
    </source>
</evidence>